<accession>A0A2N5ULY6</accession>
<comment type="caution">
    <text evidence="1">The sequence shown here is derived from an EMBL/GenBank/DDBJ whole genome shotgun (WGS) entry which is preliminary data.</text>
</comment>
<gene>
    <name evidence="1" type="ORF">PCASD_08256</name>
</gene>
<dbReference type="Proteomes" id="UP000235392">
    <property type="component" value="Unassembled WGS sequence"/>
</dbReference>
<protein>
    <submittedName>
        <fullName evidence="1">Uncharacterized protein</fullName>
    </submittedName>
</protein>
<evidence type="ECO:0000313" key="1">
    <source>
        <dbReference type="EMBL" id="PLW38657.1"/>
    </source>
</evidence>
<reference evidence="1 2" key="1">
    <citation type="submission" date="2017-11" db="EMBL/GenBank/DDBJ databases">
        <title>De novo assembly and phasing of dikaryotic genomes from two isolates of Puccinia coronata f. sp. avenae, the causal agent of oat crown rust.</title>
        <authorList>
            <person name="Miller M.E."/>
            <person name="Zhang Y."/>
            <person name="Omidvar V."/>
            <person name="Sperschneider J."/>
            <person name="Schwessinger B."/>
            <person name="Raley C."/>
            <person name="Palmer J.M."/>
            <person name="Garnica D."/>
            <person name="Upadhyaya N."/>
            <person name="Rathjen J."/>
            <person name="Taylor J.M."/>
            <person name="Park R.F."/>
            <person name="Dodds P.N."/>
            <person name="Hirsch C.D."/>
            <person name="Kianian S.F."/>
            <person name="Figueroa M."/>
        </authorList>
    </citation>
    <scope>NUCLEOTIDE SEQUENCE [LARGE SCALE GENOMIC DNA]</scope>
    <source>
        <strain evidence="1">12SD80</strain>
    </source>
</reference>
<organism evidence="1 2">
    <name type="scientific">Puccinia coronata f. sp. avenae</name>
    <dbReference type="NCBI Taxonomy" id="200324"/>
    <lineage>
        <taxon>Eukaryota</taxon>
        <taxon>Fungi</taxon>
        <taxon>Dikarya</taxon>
        <taxon>Basidiomycota</taxon>
        <taxon>Pucciniomycotina</taxon>
        <taxon>Pucciniomycetes</taxon>
        <taxon>Pucciniales</taxon>
        <taxon>Pucciniaceae</taxon>
        <taxon>Puccinia</taxon>
    </lineage>
</organism>
<dbReference type="EMBL" id="PGCI01000125">
    <property type="protein sequence ID" value="PLW38657.1"/>
    <property type="molecule type" value="Genomic_DNA"/>
</dbReference>
<proteinExistence type="predicted"/>
<name>A0A2N5ULY6_9BASI</name>
<sequence length="98" mass="11462">MIRMITAHHYLHRPPGDNQLQWDVIDDQLERIRTWSDHTKHAFTRLLMRRDRKLFTGRAVIEDIDVDQVRLPTEEEVEEIRQSMAVGAGGQDADNEGL</sequence>
<evidence type="ECO:0000313" key="2">
    <source>
        <dbReference type="Proteomes" id="UP000235392"/>
    </source>
</evidence>
<dbReference type="AlphaFoldDB" id="A0A2N5ULY6"/>